<dbReference type="HOGENOM" id="CLU_1485405_0_0_1"/>
<evidence type="ECO:0000256" key="1">
    <source>
        <dbReference type="SAM" id="MobiDB-lite"/>
    </source>
</evidence>
<feature type="non-terminal residue" evidence="2">
    <location>
        <position position="1"/>
    </location>
</feature>
<sequence>TPRSPACGTASKRFRPPKFVSSVDTTKEKADGETRRRERRFFAKSPGAVLWEEELSWLYVSKGGGAFCGLAGEKPGPEKETEIHQAHWGRFREGGASFSFVCGCACGWSVCALGVYICGGSIGRRPPMDCRLQVLLLFYLGSSAPSAPGFGGVSKNRDLCFEFALMVLFNHQVERLRLDNRA</sequence>
<dbReference type="Proteomes" id="UP000007174">
    <property type="component" value="Unassembled WGS sequence"/>
</dbReference>
<feature type="compositionally biased region" description="Basic and acidic residues" evidence="1">
    <location>
        <begin position="25"/>
        <end position="35"/>
    </location>
</feature>
<feature type="region of interest" description="Disordered" evidence="1">
    <location>
        <begin position="1"/>
        <end position="35"/>
    </location>
</feature>
<evidence type="ECO:0000313" key="3">
    <source>
        <dbReference type="Proteomes" id="UP000007174"/>
    </source>
</evidence>
<gene>
    <name evidence="2" type="ORF">CH063_15794</name>
</gene>
<dbReference type="EMBL" id="CACQ02009660">
    <property type="protein sequence ID" value="CCF47383.1"/>
    <property type="molecule type" value="Genomic_DNA"/>
</dbReference>
<evidence type="ECO:0000313" key="2">
    <source>
        <dbReference type="EMBL" id="CCF47383.1"/>
    </source>
</evidence>
<dbReference type="AlphaFoldDB" id="H1W4H0"/>
<reference evidence="3" key="1">
    <citation type="journal article" date="2012" name="Nat. Genet.">
        <title>Lifestyle transitions in plant pathogenic Colletotrichum fungi deciphered by genome and transcriptome analyses.</title>
        <authorList>
            <person name="O'Connell R.J."/>
            <person name="Thon M.R."/>
            <person name="Hacquard S."/>
            <person name="Amyotte S.G."/>
            <person name="Kleemann J."/>
            <person name="Torres M.F."/>
            <person name="Damm U."/>
            <person name="Buiate E.A."/>
            <person name="Epstein L."/>
            <person name="Alkan N."/>
            <person name="Altmueller J."/>
            <person name="Alvarado-Balderrama L."/>
            <person name="Bauser C.A."/>
            <person name="Becker C."/>
            <person name="Birren B.W."/>
            <person name="Chen Z."/>
            <person name="Choi J."/>
            <person name="Crouch J.A."/>
            <person name="Duvick J.P."/>
            <person name="Farman M.A."/>
            <person name="Gan P."/>
            <person name="Heiman D."/>
            <person name="Henrissat B."/>
            <person name="Howard R.J."/>
            <person name="Kabbage M."/>
            <person name="Koch C."/>
            <person name="Kracher B."/>
            <person name="Kubo Y."/>
            <person name="Law A.D."/>
            <person name="Lebrun M.-H."/>
            <person name="Lee Y.-H."/>
            <person name="Miyara I."/>
            <person name="Moore N."/>
            <person name="Neumann U."/>
            <person name="Nordstroem K."/>
            <person name="Panaccione D.G."/>
            <person name="Panstruga R."/>
            <person name="Place M."/>
            <person name="Proctor R.H."/>
            <person name="Prusky D."/>
            <person name="Rech G."/>
            <person name="Reinhardt R."/>
            <person name="Rollins J.A."/>
            <person name="Rounsley S."/>
            <person name="Schardl C.L."/>
            <person name="Schwartz D.C."/>
            <person name="Shenoy N."/>
            <person name="Shirasu K."/>
            <person name="Sikhakolli U.R."/>
            <person name="Stueber K."/>
            <person name="Sukno S.A."/>
            <person name="Sweigard J.A."/>
            <person name="Takano Y."/>
            <person name="Takahara H."/>
            <person name="Trail F."/>
            <person name="van der Does H.C."/>
            <person name="Voll L.M."/>
            <person name="Will I."/>
            <person name="Young S."/>
            <person name="Zeng Q."/>
            <person name="Zhang J."/>
            <person name="Zhou S."/>
            <person name="Dickman M.B."/>
            <person name="Schulze-Lefert P."/>
            <person name="Ver Loren van Themaat E."/>
            <person name="Ma L.-J."/>
            <person name="Vaillancourt L.J."/>
        </authorList>
    </citation>
    <scope>NUCLEOTIDE SEQUENCE [LARGE SCALE GENOMIC DNA]</scope>
    <source>
        <strain evidence="3">IMI 349063</strain>
    </source>
</reference>
<proteinExistence type="predicted"/>
<accession>H1W4H0</accession>
<protein>
    <submittedName>
        <fullName evidence="2">Uncharacterized protein</fullName>
    </submittedName>
</protein>
<organism evidence="2 3">
    <name type="scientific">Colletotrichum higginsianum (strain IMI 349063)</name>
    <name type="common">Crucifer anthracnose fungus</name>
    <dbReference type="NCBI Taxonomy" id="759273"/>
    <lineage>
        <taxon>Eukaryota</taxon>
        <taxon>Fungi</taxon>
        <taxon>Dikarya</taxon>
        <taxon>Ascomycota</taxon>
        <taxon>Pezizomycotina</taxon>
        <taxon>Sordariomycetes</taxon>
        <taxon>Hypocreomycetidae</taxon>
        <taxon>Glomerellales</taxon>
        <taxon>Glomerellaceae</taxon>
        <taxon>Colletotrichum</taxon>
        <taxon>Colletotrichum destructivum species complex</taxon>
    </lineage>
</organism>
<name>H1W4H0_COLHI</name>